<sequence>MVGCRRGRLPLSGCRSLLGVELLAVAAAFLHLPEQICLILDAGQQRPVECLYDEGLGVLGEKPGVRGRGIQCVRLVVGVVVLDAVARIDDAAGDHRQDCVDVGLGGGLQESAAGDILLILERELSIEAGEIVPQEGVCPLHGGDSVAQELDRETALKREVKAFNSTLPLRYGGGLELDAQCLAGGGELGEGVLLLIGLGQGLVLEYGPSVGPEPRGDAVEPEDHVQNVVIAVQCLLGVEPSPHHLAGCIVDGHMQVPLAGPLGPDQLAGVHLDHLPEVFAPRPARMRVGVVQDRQGGVDLLALGLAEVLLACKHPQFLLHQPLGRLLRAGRDEHGLLEDRVHRPVGEADAVVLLEYLQKMGEAGGAVGVLVQPLDQLPRILRYGGGGLAALVAVAEPRQVFAFAPLHVLQERLAGASELRPAPPDGRIGAAEVDDFLSRGVLFLLVRSQILQFHLTHPPRGGLRRSAPSSAWVSCRFSPLGPIVGPMSPTKMQRLLDCV</sequence>
<reference evidence="1" key="1">
    <citation type="submission" date="2019-08" db="EMBL/GenBank/DDBJ databases">
        <authorList>
            <person name="Kucharzyk K."/>
            <person name="Murdoch R.W."/>
            <person name="Higgins S."/>
            <person name="Loffler F."/>
        </authorList>
    </citation>
    <scope>NUCLEOTIDE SEQUENCE</scope>
</reference>
<protein>
    <submittedName>
        <fullName evidence="1">Uncharacterized protein</fullName>
    </submittedName>
</protein>
<dbReference type="AlphaFoldDB" id="A0A644ZWB8"/>
<dbReference type="EMBL" id="VSSQ01010794">
    <property type="protein sequence ID" value="MPM45235.1"/>
    <property type="molecule type" value="Genomic_DNA"/>
</dbReference>
<proteinExistence type="predicted"/>
<name>A0A644ZWB8_9ZZZZ</name>
<comment type="caution">
    <text evidence="1">The sequence shown here is derived from an EMBL/GenBank/DDBJ whole genome shotgun (WGS) entry which is preliminary data.</text>
</comment>
<accession>A0A644ZWB8</accession>
<gene>
    <name evidence="1" type="ORF">SDC9_91921</name>
</gene>
<evidence type="ECO:0000313" key="1">
    <source>
        <dbReference type="EMBL" id="MPM45235.1"/>
    </source>
</evidence>
<organism evidence="1">
    <name type="scientific">bioreactor metagenome</name>
    <dbReference type="NCBI Taxonomy" id="1076179"/>
    <lineage>
        <taxon>unclassified sequences</taxon>
        <taxon>metagenomes</taxon>
        <taxon>ecological metagenomes</taxon>
    </lineage>
</organism>